<proteinExistence type="predicted"/>
<dbReference type="SUPFAM" id="SSF103256">
    <property type="entry name" value="Hypothetical protein TM0160"/>
    <property type="match status" value="1"/>
</dbReference>
<dbReference type="GO" id="GO:0004518">
    <property type="term" value="F:nuclease activity"/>
    <property type="evidence" value="ECO:0007669"/>
    <property type="project" value="InterPro"/>
</dbReference>
<feature type="domain" description="UVR" evidence="2">
    <location>
        <begin position="147"/>
        <end position="181"/>
    </location>
</feature>
<dbReference type="InterPro" id="IPR003729">
    <property type="entry name" value="Bi_nuclease_dom"/>
</dbReference>
<keyword evidence="5" id="KW-1185">Reference proteome</keyword>
<reference evidence="4" key="1">
    <citation type="submission" date="2022-05" db="EMBL/GenBank/DDBJ databases">
        <authorList>
            <person name="Sun X."/>
        </authorList>
    </citation>
    <scope>NUCLEOTIDE SEQUENCE</scope>
    <source>
        <strain evidence="4">Ai-910</strain>
    </source>
</reference>
<reference evidence="4" key="2">
    <citation type="submission" date="2022-06" db="EMBL/GenBank/DDBJ databases">
        <title>Xiashengella guii gen. nov. sp. nov., a bacterium isolated form anaerobic digestion tank.</title>
        <authorList>
            <person name="Huang H."/>
        </authorList>
    </citation>
    <scope>NUCLEOTIDE SEQUENCE</scope>
    <source>
        <strain evidence="4">Ai-910</strain>
    </source>
</reference>
<dbReference type="KEGG" id="alkq:M9189_00835"/>
<dbReference type="Pfam" id="PF02151">
    <property type="entry name" value="UVR"/>
    <property type="match status" value="1"/>
</dbReference>
<dbReference type="Pfam" id="PF02577">
    <property type="entry name" value="BFN_dom"/>
    <property type="match status" value="1"/>
</dbReference>
<dbReference type="InterPro" id="IPR001943">
    <property type="entry name" value="UVR_dom"/>
</dbReference>
<dbReference type="AlphaFoldDB" id="A0A9J6ZQT6"/>
<evidence type="ECO:0000259" key="3">
    <source>
        <dbReference type="PROSITE" id="PS51658"/>
    </source>
</evidence>
<sequence>MLAEEEGDRRIPIIIGGVEAQSIAIKLEGLEPPRPLTHDLFLNFARAFDVELTEVLIYKLEEGIFYSELVCTRSSEVIRIDSRTSDAVALALRFNCPIYTYEEILAKAGIVLDFGDTKESSGTSSPTSTPSPRSRSSSQSDNNPLASKTLAELQAMLDQAVEAENYERASEIRDEIKRRSK</sequence>
<dbReference type="Proteomes" id="UP001056426">
    <property type="component" value="Chromosome"/>
</dbReference>
<feature type="region of interest" description="Disordered" evidence="1">
    <location>
        <begin position="118"/>
        <end position="145"/>
    </location>
</feature>
<organism evidence="4 5">
    <name type="scientific">Xiashengella succiniciproducens</name>
    <dbReference type="NCBI Taxonomy" id="2949635"/>
    <lineage>
        <taxon>Bacteria</taxon>
        <taxon>Pseudomonadati</taxon>
        <taxon>Bacteroidota</taxon>
        <taxon>Bacteroidia</taxon>
        <taxon>Marinilabiliales</taxon>
        <taxon>Marinilabiliaceae</taxon>
        <taxon>Xiashengella</taxon>
    </lineage>
</organism>
<dbReference type="PANTHER" id="PTHR15160:SF1">
    <property type="entry name" value="VON HIPPEL-LINDAU DISEASE TUMOR SUPPRESSOR"/>
    <property type="match status" value="1"/>
</dbReference>
<evidence type="ECO:0000256" key="1">
    <source>
        <dbReference type="SAM" id="MobiDB-lite"/>
    </source>
</evidence>
<evidence type="ECO:0000313" key="4">
    <source>
        <dbReference type="EMBL" id="URW79902.1"/>
    </source>
</evidence>
<protein>
    <submittedName>
        <fullName evidence="4">Bifunctional nuclease family protein</fullName>
    </submittedName>
</protein>
<dbReference type="PANTHER" id="PTHR15160">
    <property type="entry name" value="VON HIPPEL-LINDAU PROTEIN"/>
    <property type="match status" value="1"/>
</dbReference>
<gene>
    <name evidence="4" type="ORF">M9189_00835</name>
</gene>
<dbReference type="Gene3D" id="3.10.690.10">
    <property type="entry name" value="Bifunctional nuclease domain"/>
    <property type="match status" value="1"/>
</dbReference>
<dbReference type="PROSITE" id="PS51658">
    <property type="entry name" value="BFN"/>
    <property type="match status" value="1"/>
</dbReference>
<name>A0A9J6ZQT6_9BACT</name>
<evidence type="ECO:0000313" key="5">
    <source>
        <dbReference type="Proteomes" id="UP001056426"/>
    </source>
</evidence>
<dbReference type="EMBL" id="CP098400">
    <property type="protein sequence ID" value="URW79902.1"/>
    <property type="molecule type" value="Genomic_DNA"/>
</dbReference>
<dbReference type="PROSITE" id="PS50151">
    <property type="entry name" value="UVR"/>
    <property type="match status" value="1"/>
</dbReference>
<dbReference type="InterPro" id="IPR036104">
    <property type="entry name" value="BFN_sf"/>
</dbReference>
<dbReference type="RefSeq" id="WP_250724014.1">
    <property type="nucleotide sequence ID" value="NZ_CP098400.1"/>
</dbReference>
<accession>A0A9J6ZQT6</accession>
<feature type="domain" description="BFN" evidence="3">
    <location>
        <begin position="1"/>
        <end position="112"/>
    </location>
</feature>
<feature type="compositionally biased region" description="Low complexity" evidence="1">
    <location>
        <begin position="120"/>
        <end position="140"/>
    </location>
</feature>
<evidence type="ECO:0000259" key="2">
    <source>
        <dbReference type="PROSITE" id="PS50151"/>
    </source>
</evidence>